<reference evidence="2 3" key="1">
    <citation type="submission" date="2019-02" db="EMBL/GenBank/DDBJ databases">
        <title>Deep-cultivation of Planctomycetes and their phenomic and genomic characterization uncovers novel biology.</title>
        <authorList>
            <person name="Wiegand S."/>
            <person name="Jogler M."/>
            <person name="Boedeker C."/>
            <person name="Pinto D."/>
            <person name="Vollmers J."/>
            <person name="Rivas-Marin E."/>
            <person name="Kohn T."/>
            <person name="Peeters S.H."/>
            <person name="Heuer A."/>
            <person name="Rast P."/>
            <person name="Oberbeckmann S."/>
            <person name="Bunk B."/>
            <person name="Jeske O."/>
            <person name="Meyerdierks A."/>
            <person name="Storesund J.E."/>
            <person name="Kallscheuer N."/>
            <person name="Luecker S."/>
            <person name="Lage O.M."/>
            <person name="Pohl T."/>
            <person name="Merkel B.J."/>
            <person name="Hornburger P."/>
            <person name="Mueller R.-W."/>
            <person name="Bruemmer F."/>
            <person name="Labrenz M."/>
            <person name="Spormann A.M."/>
            <person name="Op den Camp H."/>
            <person name="Overmann J."/>
            <person name="Amann R."/>
            <person name="Jetten M.S.M."/>
            <person name="Mascher T."/>
            <person name="Medema M.H."/>
            <person name="Devos D.P."/>
            <person name="Kaster A.-K."/>
            <person name="Ovreas L."/>
            <person name="Rohde M."/>
            <person name="Galperin M.Y."/>
            <person name="Jogler C."/>
        </authorList>
    </citation>
    <scope>NUCLEOTIDE SEQUENCE [LARGE SCALE GENOMIC DNA]</scope>
    <source>
        <strain evidence="2 3">V22</strain>
    </source>
</reference>
<keyword evidence="1" id="KW-0732">Signal</keyword>
<dbReference type="Proteomes" id="UP000319976">
    <property type="component" value="Chromosome"/>
</dbReference>
<keyword evidence="3" id="KW-1185">Reference proteome</keyword>
<evidence type="ECO:0000313" key="3">
    <source>
        <dbReference type="Proteomes" id="UP000319976"/>
    </source>
</evidence>
<protein>
    <recommendedName>
        <fullName evidence="4">Carboxypeptidase regulatory-like domain-containing protein</fullName>
    </recommendedName>
</protein>
<gene>
    <name evidence="2" type="ORF">V22_24130</name>
</gene>
<feature type="signal peptide" evidence="1">
    <location>
        <begin position="1"/>
        <end position="24"/>
    </location>
</feature>
<dbReference type="OrthoDB" id="287681at2"/>
<dbReference type="PROSITE" id="PS51257">
    <property type="entry name" value="PROKAR_LIPOPROTEIN"/>
    <property type="match status" value="1"/>
</dbReference>
<name>A0A517T9W6_9PLAN</name>
<evidence type="ECO:0008006" key="4">
    <source>
        <dbReference type="Google" id="ProtNLM"/>
    </source>
</evidence>
<dbReference type="RefSeq" id="WP_145262949.1">
    <property type="nucleotide sequence ID" value="NZ_CP036316.1"/>
</dbReference>
<dbReference type="KEGG" id="chya:V22_24130"/>
<evidence type="ECO:0000313" key="2">
    <source>
        <dbReference type="EMBL" id="QDT65166.1"/>
    </source>
</evidence>
<evidence type="ECO:0000256" key="1">
    <source>
        <dbReference type="SAM" id="SignalP"/>
    </source>
</evidence>
<dbReference type="AlphaFoldDB" id="A0A517T9W6"/>
<proteinExistence type="predicted"/>
<feature type="chain" id="PRO_5021722425" description="Carboxypeptidase regulatory-like domain-containing protein" evidence="1">
    <location>
        <begin position="25"/>
        <end position="142"/>
    </location>
</feature>
<organism evidence="2 3">
    <name type="scientific">Calycomorphotria hydatis</name>
    <dbReference type="NCBI Taxonomy" id="2528027"/>
    <lineage>
        <taxon>Bacteria</taxon>
        <taxon>Pseudomonadati</taxon>
        <taxon>Planctomycetota</taxon>
        <taxon>Planctomycetia</taxon>
        <taxon>Planctomycetales</taxon>
        <taxon>Planctomycetaceae</taxon>
        <taxon>Calycomorphotria</taxon>
    </lineage>
</organism>
<accession>A0A517T9W6</accession>
<sequence precursor="true">MKCRRNLLGLLPILIILCACGTNGDGPERVVVSGKVTYNGNVVEQGEIWFLPIGNQGVPQAGAPIINGQYSVKNKGGVPLGKFQIKITGNQPVKDYEVVVDGGPEDIPLEQYLPKRFNEETELETIIESTGSPIEMDFDLQD</sequence>
<dbReference type="EMBL" id="CP036316">
    <property type="protein sequence ID" value="QDT65166.1"/>
    <property type="molecule type" value="Genomic_DNA"/>
</dbReference>